<dbReference type="PANTHER" id="PTHR23162:SF10">
    <property type="entry name" value="FI13205P"/>
    <property type="match status" value="1"/>
</dbReference>
<dbReference type="eggNOG" id="ENOG502R0Z4">
    <property type="taxonomic scope" value="Eukaryota"/>
</dbReference>
<comment type="similarity">
    <text evidence="2">Belongs to the ODF2 family.</text>
</comment>
<feature type="compositionally biased region" description="Acidic residues" evidence="7">
    <location>
        <begin position="140"/>
        <end position="150"/>
    </location>
</feature>
<feature type="compositionally biased region" description="Polar residues" evidence="7">
    <location>
        <begin position="1"/>
        <end position="16"/>
    </location>
</feature>
<dbReference type="InParanoid" id="B4MV78"/>
<keyword evidence="3" id="KW-0963">Cytoplasm</keyword>
<dbReference type="OrthoDB" id="413404at2759"/>
<keyword evidence="9" id="KW-1185">Reference proteome</keyword>
<name>B4MV78_DROWI</name>
<dbReference type="PANTHER" id="PTHR23162">
    <property type="entry name" value="OUTER DENSE FIBER OF SPERM TAILS 2"/>
    <property type="match status" value="1"/>
</dbReference>
<dbReference type="EMBL" id="CH963857">
    <property type="protein sequence ID" value="EDW76423.2"/>
    <property type="molecule type" value="Genomic_DNA"/>
</dbReference>
<dbReference type="Proteomes" id="UP000007798">
    <property type="component" value="Unassembled WGS sequence"/>
</dbReference>
<dbReference type="SUPFAM" id="SSF57997">
    <property type="entry name" value="Tropomyosin"/>
    <property type="match status" value="1"/>
</dbReference>
<reference evidence="8" key="1">
    <citation type="submission" date="2006-08" db="EMBL/GenBank/DDBJ databases">
        <authorList>
            <person name="Remington K."/>
            <person name="Strausberg R."/>
            <person name="Sutton G."/>
            <person name="Walenz B."/>
            <person name="Johnson J."/>
            <person name="Utterback T."/>
            <person name="Venter J.C."/>
        </authorList>
    </citation>
    <scope>NUCLEOTIDE SEQUENCE</scope>
    <source>
        <strain evidence="8">TSC#14030-0811.24</strain>
    </source>
</reference>
<keyword evidence="5" id="KW-0206">Cytoskeleton</keyword>
<evidence type="ECO:0000256" key="6">
    <source>
        <dbReference type="SAM" id="Coils"/>
    </source>
</evidence>
<keyword evidence="4 6" id="KW-0175">Coiled coil</keyword>
<dbReference type="AlphaFoldDB" id="B4MV78"/>
<evidence type="ECO:0000256" key="2">
    <source>
        <dbReference type="ARBA" id="ARBA00009316"/>
    </source>
</evidence>
<evidence type="ECO:0000256" key="1">
    <source>
        <dbReference type="ARBA" id="ARBA00004300"/>
    </source>
</evidence>
<reference evidence="8" key="2">
    <citation type="journal article" date="2007" name="Nature">
        <title>Evolution of genes and genomes on the Drosophila phylogeny.</title>
        <authorList>
            <consortium name="Drosophila 12 Genomes Consortium"/>
            <person name="Clark A.G."/>
            <person name="Eisen M.B."/>
            <person name="Smith D.R."/>
            <person name="Bergman C.M."/>
            <person name="Oliver B."/>
            <person name="Markow T.A."/>
            <person name="Kaufman T.C."/>
            <person name="Kellis M."/>
            <person name="Gelbart W."/>
            <person name="Iyer V.N."/>
            <person name="Pollard D.A."/>
            <person name="Sackton T.B."/>
            <person name="Larracuente A.M."/>
            <person name="Singh N.D."/>
            <person name="Abad J.P."/>
            <person name="Abt D.N."/>
            <person name="Adryan B."/>
            <person name="Aguade M."/>
            <person name="Akashi H."/>
            <person name="Anderson W.W."/>
            <person name="Aquadro C.F."/>
            <person name="Ardell D.H."/>
            <person name="Arguello R."/>
            <person name="Artieri C.G."/>
            <person name="Barbash D.A."/>
            <person name="Barker D."/>
            <person name="Barsanti P."/>
            <person name="Batterham P."/>
            <person name="Batzoglou S."/>
            <person name="Begun D."/>
            <person name="Bhutkar A."/>
            <person name="Blanco E."/>
            <person name="Bosak S.A."/>
            <person name="Bradley R.K."/>
            <person name="Brand A.D."/>
            <person name="Brent M.R."/>
            <person name="Brooks A.N."/>
            <person name="Brown R.H."/>
            <person name="Butlin R.K."/>
            <person name="Caggese C."/>
            <person name="Calvi B.R."/>
            <person name="Bernardo de Carvalho A."/>
            <person name="Caspi A."/>
            <person name="Castrezana S."/>
            <person name="Celniker S.E."/>
            <person name="Chang J.L."/>
            <person name="Chapple C."/>
            <person name="Chatterji S."/>
            <person name="Chinwalla A."/>
            <person name="Civetta A."/>
            <person name="Clifton S.W."/>
            <person name="Comeron J.M."/>
            <person name="Costello J.C."/>
            <person name="Coyne J.A."/>
            <person name="Daub J."/>
            <person name="David R.G."/>
            <person name="Delcher A.L."/>
            <person name="Delehaunty K."/>
            <person name="Do C.B."/>
            <person name="Ebling H."/>
            <person name="Edwards K."/>
            <person name="Eickbush T."/>
            <person name="Evans J.D."/>
            <person name="Filipski A."/>
            <person name="Findeiss S."/>
            <person name="Freyhult E."/>
            <person name="Fulton L."/>
            <person name="Fulton R."/>
            <person name="Garcia A.C."/>
            <person name="Gardiner A."/>
            <person name="Garfield D.A."/>
            <person name="Garvin B.E."/>
            <person name="Gibson G."/>
            <person name="Gilbert D."/>
            <person name="Gnerre S."/>
            <person name="Godfrey J."/>
            <person name="Good R."/>
            <person name="Gotea V."/>
            <person name="Gravely B."/>
            <person name="Greenberg A.J."/>
            <person name="Griffiths-Jones S."/>
            <person name="Gross S."/>
            <person name="Guigo R."/>
            <person name="Gustafson E.A."/>
            <person name="Haerty W."/>
            <person name="Hahn M.W."/>
            <person name="Halligan D.L."/>
            <person name="Halpern A.L."/>
            <person name="Halter G.M."/>
            <person name="Han M.V."/>
            <person name="Heger A."/>
            <person name="Hillier L."/>
            <person name="Hinrichs A.S."/>
            <person name="Holmes I."/>
            <person name="Hoskins R.A."/>
            <person name="Hubisz M.J."/>
            <person name="Hultmark D."/>
            <person name="Huntley M.A."/>
            <person name="Jaffe D.B."/>
            <person name="Jagadeeshan S."/>
            <person name="Jeck W.R."/>
            <person name="Johnson J."/>
            <person name="Jones C.D."/>
            <person name="Jordan W.C."/>
            <person name="Karpen G.H."/>
            <person name="Kataoka E."/>
            <person name="Keightley P.D."/>
            <person name="Kheradpour P."/>
            <person name="Kirkness E.F."/>
            <person name="Koerich L.B."/>
            <person name="Kristiansen K."/>
            <person name="Kudrna D."/>
            <person name="Kulathinal R.J."/>
            <person name="Kumar S."/>
            <person name="Kwok R."/>
            <person name="Lander E."/>
            <person name="Langley C.H."/>
            <person name="Lapoint R."/>
            <person name="Lazzaro B.P."/>
            <person name="Lee S.J."/>
            <person name="Levesque L."/>
            <person name="Li R."/>
            <person name="Lin C.F."/>
            <person name="Lin M.F."/>
            <person name="Lindblad-Toh K."/>
            <person name="Llopart A."/>
            <person name="Long M."/>
            <person name="Low L."/>
            <person name="Lozovsky E."/>
            <person name="Lu J."/>
            <person name="Luo M."/>
            <person name="Machado C.A."/>
            <person name="Makalowski W."/>
            <person name="Marzo M."/>
            <person name="Matsuda M."/>
            <person name="Matzkin L."/>
            <person name="McAllister B."/>
            <person name="McBride C.S."/>
            <person name="McKernan B."/>
            <person name="McKernan K."/>
            <person name="Mendez-Lago M."/>
            <person name="Minx P."/>
            <person name="Mollenhauer M.U."/>
            <person name="Montooth K."/>
            <person name="Mount S.M."/>
            <person name="Mu X."/>
            <person name="Myers E."/>
            <person name="Negre B."/>
            <person name="Newfeld S."/>
            <person name="Nielsen R."/>
            <person name="Noor M.A."/>
            <person name="O'Grady P."/>
            <person name="Pachter L."/>
            <person name="Papaceit M."/>
            <person name="Parisi M.J."/>
            <person name="Parisi M."/>
            <person name="Parts L."/>
            <person name="Pedersen J.S."/>
            <person name="Pesole G."/>
            <person name="Phillippy A.M."/>
            <person name="Ponting C.P."/>
            <person name="Pop M."/>
            <person name="Porcelli D."/>
            <person name="Powell J.R."/>
            <person name="Prohaska S."/>
            <person name="Pruitt K."/>
            <person name="Puig M."/>
            <person name="Quesneville H."/>
            <person name="Ram K.R."/>
            <person name="Rand D."/>
            <person name="Rasmussen M.D."/>
            <person name="Reed L.K."/>
            <person name="Reenan R."/>
            <person name="Reily A."/>
            <person name="Remington K.A."/>
            <person name="Rieger T.T."/>
            <person name="Ritchie M.G."/>
            <person name="Robin C."/>
            <person name="Rogers Y.H."/>
            <person name="Rohde C."/>
            <person name="Rozas J."/>
            <person name="Rubenfield M.J."/>
            <person name="Ruiz A."/>
            <person name="Russo S."/>
            <person name="Salzberg S.L."/>
            <person name="Sanchez-Gracia A."/>
            <person name="Saranga D.J."/>
            <person name="Sato H."/>
            <person name="Schaeffer S.W."/>
            <person name="Schatz M.C."/>
            <person name="Schlenke T."/>
            <person name="Schwartz R."/>
            <person name="Segarra C."/>
            <person name="Singh R.S."/>
            <person name="Sirot L."/>
            <person name="Sirota M."/>
            <person name="Sisneros N.B."/>
            <person name="Smith C.D."/>
            <person name="Smith T.F."/>
            <person name="Spieth J."/>
            <person name="Stage D.E."/>
            <person name="Stark A."/>
            <person name="Stephan W."/>
            <person name="Strausberg R.L."/>
            <person name="Strempel S."/>
            <person name="Sturgill D."/>
            <person name="Sutton G."/>
            <person name="Sutton G.G."/>
            <person name="Tao W."/>
            <person name="Teichmann S."/>
            <person name="Tobari Y.N."/>
            <person name="Tomimura Y."/>
            <person name="Tsolas J.M."/>
            <person name="Valente V.L."/>
            <person name="Venter E."/>
            <person name="Venter J.C."/>
            <person name="Vicario S."/>
            <person name="Vieira F.G."/>
            <person name="Vilella A.J."/>
            <person name="Villasante A."/>
            <person name="Walenz B."/>
            <person name="Wang J."/>
            <person name="Wasserman M."/>
            <person name="Watts T."/>
            <person name="Wilson D."/>
            <person name="Wilson R.K."/>
            <person name="Wing R.A."/>
            <person name="Wolfner M.F."/>
            <person name="Wong A."/>
            <person name="Wong G.K."/>
            <person name="Wu C.I."/>
            <person name="Wu G."/>
            <person name="Yamamoto D."/>
            <person name="Yang H.P."/>
            <person name="Yang S.P."/>
            <person name="Yorke J.A."/>
            <person name="Yoshida K."/>
            <person name="Zdobnov E."/>
            <person name="Zhang P."/>
            <person name="Zhang Y."/>
            <person name="Zimin A.V."/>
            <person name="Baldwin J."/>
            <person name="Abdouelleil A."/>
            <person name="Abdulkadir J."/>
            <person name="Abebe A."/>
            <person name="Abera B."/>
            <person name="Abreu J."/>
            <person name="Acer S.C."/>
            <person name="Aftuck L."/>
            <person name="Alexander A."/>
            <person name="An P."/>
            <person name="Anderson E."/>
            <person name="Anderson S."/>
            <person name="Arachi H."/>
            <person name="Azer M."/>
            <person name="Bachantsang P."/>
            <person name="Barry A."/>
            <person name="Bayul T."/>
            <person name="Berlin A."/>
            <person name="Bessette D."/>
            <person name="Bloom T."/>
            <person name="Blye J."/>
            <person name="Boguslavskiy L."/>
            <person name="Bonnet C."/>
            <person name="Boukhgalter B."/>
            <person name="Bourzgui I."/>
            <person name="Brown A."/>
            <person name="Cahill P."/>
            <person name="Channer S."/>
            <person name="Cheshatsang Y."/>
            <person name="Chuda L."/>
            <person name="Citroen M."/>
            <person name="Collymore A."/>
            <person name="Cooke P."/>
            <person name="Costello M."/>
            <person name="D'Aco K."/>
            <person name="Daza R."/>
            <person name="De Haan G."/>
            <person name="DeGray S."/>
            <person name="DeMaso C."/>
            <person name="Dhargay N."/>
            <person name="Dooley K."/>
            <person name="Dooley E."/>
            <person name="Doricent M."/>
            <person name="Dorje P."/>
            <person name="Dorjee K."/>
            <person name="Dupes A."/>
            <person name="Elong R."/>
            <person name="Falk J."/>
            <person name="Farina A."/>
            <person name="Faro S."/>
            <person name="Ferguson D."/>
            <person name="Fisher S."/>
            <person name="Foley C.D."/>
            <person name="Franke A."/>
            <person name="Friedrich D."/>
            <person name="Gadbois L."/>
            <person name="Gearin G."/>
            <person name="Gearin C.R."/>
            <person name="Giannoukos G."/>
            <person name="Goode T."/>
            <person name="Graham J."/>
            <person name="Grandbois E."/>
            <person name="Grewal S."/>
            <person name="Gyaltsen K."/>
            <person name="Hafez N."/>
            <person name="Hagos B."/>
            <person name="Hall J."/>
            <person name="Henson C."/>
            <person name="Hollinger A."/>
            <person name="Honan T."/>
            <person name="Huard M.D."/>
            <person name="Hughes L."/>
            <person name="Hurhula B."/>
            <person name="Husby M.E."/>
            <person name="Kamat A."/>
            <person name="Kanga B."/>
            <person name="Kashin S."/>
            <person name="Khazanovich D."/>
            <person name="Kisner P."/>
            <person name="Lance K."/>
            <person name="Lara M."/>
            <person name="Lee W."/>
            <person name="Lennon N."/>
            <person name="Letendre F."/>
            <person name="LeVine R."/>
            <person name="Lipovsky A."/>
            <person name="Liu X."/>
            <person name="Liu J."/>
            <person name="Liu S."/>
            <person name="Lokyitsang T."/>
            <person name="Lokyitsang Y."/>
            <person name="Lubonja R."/>
            <person name="Lui A."/>
            <person name="MacDonald P."/>
            <person name="Magnisalis V."/>
            <person name="Maru K."/>
            <person name="Matthews C."/>
            <person name="McCusker W."/>
            <person name="McDonough S."/>
            <person name="Mehta T."/>
            <person name="Meldrim J."/>
            <person name="Meneus L."/>
            <person name="Mihai O."/>
            <person name="Mihalev A."/>
            <person name="Mihova T."/>
            <person name="Mittelman R."/>
            <person name="Mlenga V."/>
            <person name="Montmayeur A."/>
            <person name="Mulrain L."/>
            <person name="Navidi A."/>
            <person name="Naylor J."/>
            <person name="Negash T."/>
            <person name="Nguyen T."/>
            <person name="Nguyen N."/>
            <person name="Nicol R."/>
            <person name="Norbu C."/>
            <person name="Norbu N."/>
            <person name="Novod N."/>
            <person name="O'Neill B."/>
            <person name="Osman S."/>
            <person name="Markiewicz E."/>
            <person name="Oyono O.L."/>
            <person name="Patti C."/>
            <person name="Phunkhang P."/>
            <person name="Pierre F."/>
            <person name="Priest M."/>
            <person name="Raghuraman S."/>
            <person name="Rege F."/>
            <person name="Reyes R."/>
            <person name="Rise C."/>
            <person name="Rogov P."/>
            <person name="Ross K."/>
            <person name="Ryan E."/>
            <person name="Settipalli S."/>
            <person name="Shea T."/>
            <person name="Sherpa N."/>
            <person name="Shi L."/>
            <person name="Shih D."/>
            <person name="Sparrow T."/>
            <person name="Spaulding J."/>
            <person name="Stalker J."/>
            <person name="Stange-Thomann N."/>
            <person name="Stavropoulos S."/>
            <person name="Stone C."/>
            <person name="Strader C."/>
            <person name="Tesfaye S."/>
            <person name="Thomson T."/>
            <person name="Thoulutsang Y."/>
            <person name="Thoulutsang D."/>
            <person name="Topham K."/>
            <person name="Topping I."/>
            <person name="Tsamla T."/>
            <person name="Vassiliev H."/>
            <person name="Vo A."/>
            <person name="Wangchuk T."/>
            <person name="Wangdi T."/>
            <person name="Weiand M."/>
            <person name="Wilkinson J."/>
            <person name="Wilson A."/>
            <person name="Yadav S."/>
            <person name="Young G."/>
            <person name="Yu Q."/>
            <person name="Zembek L."/>
            <person name="Zhong D."/>
            <person name="Zimmer A."/>
            <person name="Zwirko Z."/>
            <person name="Jaffe D.B."/>
            <person name="Alvarez P."/>
            <person name="Brockman W."/>
            <person name="Butler J."/>
            <person name="Chin C."/>
            <person name="Gnerre S."/>
            <person name="Grabherr M."/>
            <person name="Kleber M."/>
            <person name="Mauceli E."/>
            <person name="MacCallum I."/>
        </authorList>
    </citation>
    <scope>NUCLEOTIDE SEQUENCE [LARGE SCALE GENOMIC DNA]</scope>
    <source>
        <strain evidence="8">TSC#14030-0811.24</strain>
    </source>
</reference>
<dbReference type="GO" id="GO:1902017">
    <property type="term" value="P:regulation of cilium assembly"/>
    <property type="evidence" value="ECO:0007669"/>
    <property type="project" value="TreeGrafter"/>
</dbReference>
<dbReference type="STRING" id="7260.B4MV78"/>
<feature type="region of interest" description="Disordered" evidence="7">
    <location>
        <begin position="105"/>
        <end position="155"/>
    </location>
</feature>
<proteinExistence type="inferred from homology"/>
<reference evidence="8" key="4">
    <citation type="submission" date="2008-06" db="EMBL/GenBank/DDBJ databases">
        <authorList>
            <consortium name="FlyBase"/>
        </authorList>
    </citation>
    <scope>NUCLEOTIDE SEQUENCE</scope>
    <source>
        <strain evidence="8">TSC#14030-0811.24</strain>
    </source>
</reference>
<evidence type="ECO:0000313" key="9">
    <source>
        <dbReference type="Proteomes" id="UP000007798"/>
    </source>
</evidence>
<feature type="compositionally biased region" description="Acidic residues" evidence="7">
    <location>
        <begin position="112"/>
        <end position="122"/>
    </location>
</feature>
<dbReference type="HOGENOM" id="CLU_776769_0_0_1"/>
<feature type="coiled-coil region" evidence="6">
    <location>
        <begin position="360"/>
        <end position="458"/>
    </location>
</feature>
<organism evidence="8 9">
    <name type="scientific">Drosophila willistoni</name>
    <name type="common">Fruit fly</name>
    <dbReference type="NCBI Taxonomy" id="7260"/>
    <lineage>
        <taxon>Eukaryota</taxon>
        <taxon>Metazoa</taxon>
        <taxon>Ecdysozoa</taxon>
        <taxon>Arthropoda</taxon>
        <taxon>Hexapoda</taxon>
        <taxon>Insecta</taxon>
        <taxon>Pterygota</taxon>
        <taxon>Neoptera</taxon>
        <taxon>Endopterygota</taxon>
        <taxon>Diptera</taxon>
        <taxon>Brachycera</taxon>
        <taxon>Muscomorpha</taxon>
        <taxon>Ephydroidea</taxon>
        <taxon>Drosophilidae</taxon>
        <taxon>Drosophila</taxon>
        <taxon>Sophophora</taxon>
    </lineage>
</organism>
<evidence type="ECO:0000256" key="5">
    <source>
        <dbReference type="ARBA" id="ARBA00023212"/>
    </source>
</evidence>
<dbReference type="KEGG" id="dwi:6641826"/>
<gene>
    <name evidence="8" type="primary">Dwil\GK19067</name>
    <name evidence="8" type="ORF">Dwil_GK19067</name>
</gene>
<protein>
    <submittedName>
        <fullName evidence="8">Uncharacterized protein</fullName>
    </submittedName>
</protein>
<feature type="compositionally biased region" description="Polar residues" evidence="7">
    <location>
        <begin position="126"/>
        <end position="139"/>
    </location>
</feature>
<dbReference type="GO" id="GO:0005813">
    <property type="term" value="C:centrosome"/>
    <property type="evidence" value="ECO:0007669"/>
    <property type="project" value="UniProtKB-SubCell"/>
</dbReference>
<reference evidence="8" key="3">
    <citation type="journal article" date="2008" name="Bioinformatics">
        <title>Assembly reconciliation.</title>
        <authorList>
            <person name="Zimin A.V."/>
            <person name="Smith D.R."/>
            <person name="Sutton G."/>
            <person name="Yorke J.A."/>
        </authorList>
    </citation>
    <scope>NUCLEOTIDE SEQUENCE</scope>
    <source>
        <strain evidence="8">TSC#14030-0811.24</strain>
    </source>
</reference>
<dbReference type="InterPro" id="IPR026099">
    <property type="entry name" value="Odf2-rel"/>
</dbReference>
<comment type="subcellular location">
    <subcellularLocation>
        <location evidence="1">Cytoplasm</location>
        <location evidence="1">Cytoskeleton</location>
        <location evidence="1">Microtubule organizing center</location>
        <location evidence="1">Centrosome</location>
    </subcellularLocation>
</comment>
<accession>B4MV78</accession>
<evidence type="ECO:0000313" key="8">
    <source>
        <dbReference type="EMBL" id="EDW76423.2"/>
    </source>
</evidence>
<evidence type="ECO:0000256" key="3">
    <source>
        <dbReference type="ARBA" id="ARBA00022490"/>
    </source>
</evidence>
<evidence type="ECO:0000256" key="4">
    <source>
        <dbReference type="ARBA" id="ARBA00023054"/>
    </source>
</evidence>
<evidence type="ECO:0000256" key="7">
    <source>
        <dbReference type="SAM" id="MobiDB-lite"/>
    </source>
</evidence>
<feature type="coiled-coil region" evidence="6">
    <location>
        <begin position="71"/>
        <end position="98"/>
    </location>
</feature>
<feature type="region of interest" description="Disordered" evidence="7">
    <location>
        <begin position="1"/>
        <end position="59"/>
    </location>
</feature>
<sequence>MGGPNGASNASISTLMGQRDHDHDGDNEEDVISVRQVREGDEKRRRKTGGVKSDAIGQKLKEELCKYKQELKEYNETTKDLEEKYMKINYELNEMQQKHDHFVAKRVHSSAEDGDENEDSDADLNGLSSRYYGSSTSVNSEDDDEDDGDDGSLKCKNNKLFRSNTSFVTVLSGDNNKIKQHRKTKSHLSAQVMNQQLVETLAQRQAKRKKRNSIEDEQMNNSIKDVYNVLKDVINTSKENKYKTDRDTGDITQLYSTIKSLKSEQMEFQQVIRQQQDRISDYHSRCVKAQEIMKTQKHEIDKLHMNNKHLESSIYNDIDTLRSKIDTKLKNVSHLPQMMRDEHSKYEKVMRENCLLNDKLHVLQQEANQLKVKIDELGRRKMVTINRLKAAERDLKIFKNYNTALKSEKRRLSDELSAVKEQLEQLQASSKRQLTRYRDQSEKQRRDLQKRIFDLELKLSRSQNSTSSLIQERDSLIAELQTQLHTLVHNFEVSQKHIRVLRRHIYSMTNSSGGGANSGAVGATGGGGGGGAGVVNPTIPRRTNEAGIVRLTPLVNNVGNVPRLSNPRTLTKNKS</sequence>
<dbReference type="SMR" id="B4MV78"/>